<evidence type="ECO:0000313" key="2">
    <source>
        <dbReference type="Proteomes" id="UP000247536"/>
    </source>
</evidence>
<evidence type="ECO:0008006" key="3">
    <source>
        <dbReference type="Google" id="ProtNLM"/>
    </source>
</evidence>
<keyword evidence="2" id="KW-1185">Reference proteome</keyword>
<reference evidence="1 2" key="1">
    <citation type="submission" date="2018-06" db="EMBL/GenBank/DDBJ databases">
        <title>Rhizobium wuzhouense sp. nov., isolated from roots of Oryza officinalis.</title>
        <authorList>
            <person name="Yuan T."/>
        </authorList>
    </citation>
    <scope>NUCLEOTIDE SEQUENCE [LARGE SCALE GENOMIC DNA]</scope>
    <source>
        <strain evidence="1 2">W44</strain>
    </source>
</reference>
<gene>
    <name evidence="1" type="ORF">DMY87_08805</name>
</gene>
<sequence>MSLTVETLLESPKLHEAIRDQSAALLAVHDESPRLAAVFGTQQRWLLGHLAMAHYFNEVTSGASEPAIFLARYFEQVRQFEISSVNTADAFVKEMLVYGIAVQVHAGDRRNRPVAPSPLTIAGVHRWTWIHLRSLDAIDGGNRLATFEADETLLPRLHPAITRRFMVAPAIRTPPQTWSLFTWLNNGGIVMDWLLAGIELADPSAERVRTQVRSVPQMAEIFRLSRTHLNRKLREAEALGSIGWEGARGRSVMWVSRQFREEYAASQAAKLAIIDEACAETGLR</sequence>
<accession>A0ABX5NWL3</accession>
<name>A0ABX5NWL3_9HYPH</name>
<evidence type="ECO:0000313" key="1">
    <source>
        <dbReference type="EMBL" id="PYB75519.1"/>
    </source>
</evidence>
<dbReference type="RefSeq" id="WP_110790903.1">
    <property type="nucleotide sequence ID" value="NZ_QJRY01000002.1"/>
</dbReference>
<organism evidence="1 2">
    <name type="scientific">Rhizobium wuzhouense</name>
    <dbReference type="NCBI Taxonomy" id="1986026"/>
    <lineage>
        <taxon>Bacteria</taxon>
        <taxon>Pseudomonadati</taxon>
        <taxon>Pseudomonadota</taxon>
        <taxon>Alphaproteobacteria</taxon>
        <taxon>Hyphomicrobiales</taxon>
        <taxon>Rhizobiaceae</taxon>
        <taxon>Rhizobium/Agrobacterium group</taxon>
        <taxon>Rhizobium</taxon>
    </lineage>
</organism>
<dbReference type="EMBL" id="QJRY01000002">
    <property type="protein sequence ID" value="PYB75519.1"/>
    <property type="molecule type" value="Genomic_DNA"/>
</dbReference>
<proteinExistence type="predicted"/>
<protein>
    <recommendedName>
        <fullName evidence="3">MarR family transcriptional regulator</fullName>
    </recommendedName>
</protein>
<comment type="caution">
    <text evidence="1">The sequence shown here is derived from an EMBL/GenBank/DDBJ whole genome shotgun (WGS) entry which is preliminary data.</text>
</comment>
<dbReference type="Proteomes" id="UP000247536">
    <property type="component" value="Unassembled WGS sequence"/>
</dbReference>